<feature type="transmembrane region" description="Helical" evidence="4">
    <location>
        <begin position="131"/>
        <end position="151"/>
    </location>
</feature>
<dbReference type="Proteomes" id="UP000473574">
    <property type="component" value="Unassembled WGS sequence"/>
</dbReference>
<feature type="repeat" description="ANK" evidence="3">
    <location>
        <begin position="514"/>
        <end position="546"/>
    </location>
</feature>
<evidence type="ECO:0000256" key="3">
    <source>
        <dbReference type="PROSITE-ProRule" id="PRU00023"/>
    </source>
</evidence>
<dbReference type="InterPro" id="IPR036770">
    <property type="entry name" value="Ankyrin_rpt-contain_sf"/>
</dbReference>
<dbReference type="SUPFAM" id="SSF48403">
    <property type="entry name" value="Ankyrin repeat"/>
    <property type="match status" value="1"/>
</dbReference>
<feature type="transmembrane region" description="Helical" evidence="4">
    <location>
        <begin position="158"/>
        <end position="179"/>
    </location>
</feature>
<dbReference type="PANTHER" id="PTHR24171:SF8">
    <property type="entry name" value="BRCA1-ASSOCIATED RING DOMAIN PROTEIN 1"/>
    <property type="match status" value="1"/>
</dbReference>
<dbReference type="GO" id="GO:0085020">
    <property type="term" value="P:protein K6-linked ubiquitination"/>
    <property type="evidence" value="ECO:0007669"/>
    <property type="project" value="TreeGrafter"/>
</dbReference>
<keyword evidence="4" id="KW-0812">Transmembrane</keyword>
<evidence type="ECO:0000313" key="5">
    <source>
        <dbReference type="EMBL" id="NEZ66272.1"/>
    </source>
</evidence>
<dbReference type="Pfam" id="PF12796">
    <property type="entry name" value="Ank_2"/>
    <property type="match status" value="1"/>
</dbReference>
<reference evidence="5 6" key="1">
    <citation type="journal article" date="2020" name="Microb. Ecol.">
        <title>Ecogenomics of the Marine Benthic Filamentous Cyanobacterium Adonisia.</title>
        <authorList>
            <person name="Walter J.M."/>
            <person name="Coutinho F.H."/>
            <person name="Leomil L."/>
            <person name="Hargreaves P.I."/>
            <person name="Campeao M.E."/>
            <person name="Vieira V.V."/>
            <person name="Silva B.S."/>
            <person name="Fistarol G.O."/>
            <person name="Salomon P.S."/>
            <person name="Sawabe T."/>
            <person name="Mino S."/>
            <person name="Hosokawa M."/>
            <person name="Miyashita H."/>
            <person name="Maruyama F."/>
            <person name="van Verk M.C."/>
            <person name="Dutilh B.E."/>
            <person name="Thompson C.C."/>
            <person name="Thompson F.L."/>
        </authorList>
    </citation>
    <scope>NUCLEOTIDE SEQUENCE [LARGE SCALE GENOMIC DNA]</scope>
    <source>
        <strain evidence="5 6">CCMR0082</strain>
    </source>
</reference>
<comment type="caution">
    <text evidence="5">The sequence shown here is derived from an EMBL/GenBank/DDBJ whole genome shotgun (WGS) entry which is preliminary data.</text>
</comment>
<dbReference type="PROSITE" id="PS50297">
    <property type="entry name" value="ANK_REP_REGION"/>
    <property type="match status" value="2"/>
</dbReference>
<keyword evidence="4" id="KW-1133">Transmembrane helix</keyword>
<keyword evidence="4" id="KW-0472">Membrane</keyword>
<protein>
    <submittedName>
        <fullName evidence="5">DUF2330 domain-containing protein</fullName>
    </submittedName>
</protein>
<dbReference type="EMBL" id="QZCE01000002">
    <property type="protein sequence ID" value="NEZ66272.1"/>
    <property type="molecule type" value="Genomic_DNA"/>
</dbReference>
<accession>A0A6M0SF50</accession>
<dbReference type="GO" id="GO:0004842">
    <property type="term" value="F:ubiquitin-protein transferase activity"/>
    <property type="evidence" value="ECO:0007669"/>
    <property type="project" value="TreeGrafter"/>
</dbReference>
<sequence>MSSSWFVRLFTICIRWLKPLGIVLVTVCLCIAMAAPVQAFCGFFVAKADSTLENTASQVVIAHSGNRSVFMMANDFQGDVQDFARIVPIPVLPSRDQVSVGDGALIEKLGAFTAPRLAQYFDHPCQQEYDWYRVIVFLASPIIVFFLLSWIWPRLNKLALAIALLFLTLLAVAAVPSFLNQANKAGGPNRTITQSMPAVTVEDEFTVGEYDVVILSANESDDLVTWLQQNDYQVSSDATTMLQSYIDAEMKFFVVRVNLGEFQKVGGQFLRPIVLDYESDEFMLPIRLGTLNAKGDQDLIIHVLSPTAYAEIANYQTLPVPTDAESKPRWPSGHELPAFVQSEFGDFYETMFQRTHEKYANAVFLEYATRIFGENIKCDPCAVAPEELPTEEDLKDMGVWWSEEFPETWITRLHVRYNSDTFPEDLRFQEVTLEKLAKKPGIAGRSFPEWAGVDFQARYVIRRPLGSAVCISRWRYQRTMAQAAENLAMLTGWDNGEIRQKMIADRRVNALDKQGQTKLHQAINENDLAKVQQLIEQGANVNIVGNQWRGMTPLVNAIANDQPEIIQRLLDNGADPNVSWRGEPILLWAIGFSDLTTVEQLLEAGVNDSTLQMVWETAQTSNNEDLIEVLQPYVNKQI</sequence>
<dbReference type="PANTHER" id="PTHR24171">
    <property type="entry name" value="ANKYRIN REPEAT DOMAIN-CONTAINING PROTEIN 39-RELATED"/>
    <property type="match status" value="1"/>
</dbReference>
<dbReference type="InterPro" id="IPR002110">
    <property type="entry name" value="Ankyrin_rpt"/>
</dbReference>
<organism evidence="5 6">
    <name type="scientific">Adonisia turfae CCMR0082</name>
    <dbReference type="NCBI Taxonomy" id="2304604"/>
    <lineage>
        <taxon>Bacteria</taxon>
        <taxon>Bacillati</taxon>
        <taxon>Cyanobacteriota</taxon>
        <taxon>Adonisia</taxon>
        <taxon>Adonisia turfae</taxon>
    </lineage>
</organism>
<feature type="repeat" description="ANK" evidence="3">
    <location>
        <begin position="549"/>
        <end position="581"/>
    </location>
</feature>
<keyword evidence="2 3" id="KW-0040">ANK repeat</keyword>
<dbReference type="Gene3D" id="1.25.40.20">
    <property type="entry name" value="Ankyrin repeat-containing domain"/>
    <property type="match status" value="1"/>
</dbReference>
<proteinExistence type="predicted"/>
<dbReference type="AlphaFoldDB" id="A0A6M0SF50"/>
<gene>
    <name evidence="5" type="ORF">D0962_26505</name>
</gene>
<dbReference type="Pfam" id="PF10092">
    <property type="entry name" value="DUF2330"/>
    <property type="match status" value="1"/>
</dbReference>
<dbReference type="PROSITE" id="PS50088">
    <property type="entry name" value="ANK_REPEAT"/>
    <property type="match status" value="2"/>
</dbReference>
<evidence type="ECO:0000313" key="6">
    <source>
        <dbReference type="Proteomes" id="UP000473574"/>
    </source>
</evidence>
<evidence type="ECO:0000256" key="1">
    <source>
        <dbReference type="ARBA" id="ARBA00022737"/>
    </source>
</evidence>
<evidence type="ECO:0000256" key="4">
    <source>
        <dbReference type="SAM" id="Phobius"/>
    </source>
</evidence>
<dbReference type="InterPro" id="IPR019283">
    <property type="entry name" value="DUF2330"/>
</dbReference>
<evidence type="ECO:0000256" key="2">
    <source>
        <dbReference type="ARBA" id="ARBA00023043"/>
    </source>
</evidence>
<keyword evidence="1" id="KW-0677">Repeat</keyword>
<name>A0A6M0SF50_9CYAN</name>
<dbReference type="SMART" id="SM00248">
    <property type="entry name" value="ANK"/>
    <property type="match status" value="3"/>
</dbReference>